<evidence type="ECO:0000256" key="3">
    <source>
        <dbReference type="ARBA" id="ARBA00022737"/>
    </source>
</evidence>
<keyword evidence="2" id="KW-0433">Leucine-rich repeat</keyword>
<organism evidence="4">
    <name type="scientific">Chromera velia CCMP2878</name>
    <dbReference type="NCBI Taxonomy" id="1169474"/>
    <lineage>
        <taxon>Eukaryota</taxon>
        <taxon>Sar</taxon>
        <taxon>Alveolata</taxon>
        <taxon>Colpodellida</taxon>
        <taxon>Chromeraceae</taxon>
        <taxon>Chromera</taxon>
    </lineage>
</organism>
<dbReference type="GO" id="GO:0005829">
    <property type="term" value="C:cytosol"/>
    <property type="evidence" value="ECO:0007669"/>
    <property type="project" value="TreeGrafter"/>
</dbReference>
<dbReference type="InterPro" id="IPR027038">
    <property type="entry name" value="RanGap"/>
</dbReference>
<dbReference type="PhylomeDB" id="A0A0G4FD74"/>
<dbReference type="VEuPathDB" id="CryptoDB:Cvel_16317"/>
<dbReference type="EMBL" id="CDMZ01000278">
    <property type="protein sequence ID" value="CEM10864.1"/>
    <property type="molecule type" value="Genomic_DNA"/>
</dbReference>
<evidence type="ECO:0000256" key="1">
    <source>
        <dbReference type="ARBA" id="ARBA00022468"/>
    </source>
</evidence>
<dbReference type="PANTHER" id="PTHR24113:SF12">
    <property type="entry name" value="RAN GTPASE-ACTIVATING PROTEIN 1"/>
    <property type="match status" value="1"/>
</dbReference>
<dbReference type="GO" id="GO:0005096">
    <property type="term" value="F:GTPase activator activity"/>
    <property type="evidence" value="ECO:0007669"/>
    <property type="project" value="UniProtKB-KW"/>
</dbReference>
<dbReference type="PANTHER" id="PTHR24113">
    <property type="entry name" value="RAN GTPASE-ACTIVATING PROTEIN 1"/>
    <property type="match status" value="1"/>
</dbReference>
<dbReference type="InterPro" id="IPR032675">
    <property type="entry name" value="LRR_dom_sf"/>
</dbReference>
<reference evidence="4" key="1">
    <citation type="submission" date="2014-11" db="EMBL/GenBank/DDBJ databases">
        <authorList>
            <person name="Otto D Thomas"/>
            <person name="Naeem Raeece"/>
        </authorList>
    </citation>
    <scope>NUCLEOTIDE SEQUENCE</scope>
</reference>
<gene>
    <name evidence="4" type="ORF">Cvel_16317</name>
</gene>
<dbReference type="GO" id="GO:0048471">
    <property type="term" value="C:perinuclear region of cytoplasm"/>
    <property type="evidence" value="ECO:0007669"/>
    <property type="project" value="TreeGrafter"/>
</dbReference>
<proteinExistence type="predicted"/>
<dbReference type="SUPFAM" id="SSF52047">
    <property type="entry name" value="RNI-like"/>
    <property type="match status" value="2"/>
</dbReference>
<dbReference type="AlphaFoldDB" id="A0A0G4FD74"/>
<dbReference type="SMART" id="SM00368">
    <property type="entry name" value="LRR_RI"/>
    <property type="match status" value="5"/>
</dbReference>
<dbReference type="GO" id="GO:0005634">
    <property type="term" value="C:nucleus"/>
    <property type="evidence" value="ECO:0007669"/>
    <property type="project" value="TreeGrafter"/>
</dbReference>
<dbReference type="Gene3D" id="3.80.10.10">
    <property type="entry name" value="Ribonuclease Inhibitor"/>
    <property type="match status" value="3"/>
</dbReference>
<dbReference type="GO" id="GO:0031267">
    <property type="term" value="F:small GTPase binding"/>
    <property type="evidence" value="ECO:0007669"/>
    <property type="project" value="TreeGrafter"/>
</dbReference>
<keyword evidence="3" id="KW-0677">Repeat</keyword>
<sequence length="624" mass="66498">MHSLRFLLMDRCPGVFTASSLPVLTNFFHRLKTGGGGREGREDGTASLKTLSASKNGFRSPSMETLSSTLAARWLPALLSLDLSDNPLGPFGVRALVRGLSAPLQCLGLARTGAKEKGVEALAEVLKEKRVTSLQTLDLNENEIFAGCFKHLAAALCTAGAVPFLKVLLLKNNSLTHTKEADEENDRDYGPLSMVLSTDQLGELEQLDLSENKLFDEPIGVEGASDRRVSAPAIAAAGRLLKLRILNLANTKIKSGELAALMNAVDGGGVPFLEDLCLSGSQRGGGGEGMQALANTVHSGRLSGVTVLSLCSCSEFSGNAARSLFEAVADGKTPLLSRVEIGPNNRFCQQENYDAAVQTLGRALREGRVPRMEALILNFQIDESASPQFGGGILELAEALGGGNTPLLEDLDLCDWCQGGKGGAELGEVLSTGKAPSLRRVRLGWPANQMLVALCEGQVPSLSEMNLCVDTKEDLRSFQTLVTNLNSPHAASLRQMWVHFSDVYGDTFESALVATFSVCLASEHLSRLQVLEVRLIEESNVAVFSLCTGLSSGKLSSLRELTFVRVSFESEAAALSSALDGDKLPSLRVLRLIECALNDAGLGELRDGWMNRRPPPLAASTSSG</sequence>
<name>A0A0G4FD74_9ALVE</name>
<evidence type="ECO:0000313" key="4">
    <source>
        <dbReference type="EMBL" id="CEM10864.1"/>
    </source>
</evidence>
<protein>
    <submittedName>
        <fullName evidence="4">Uncharacterized protein</fullName>
    </submittedName>
</protein>
<accession>A0A0G4FD74</accession>
<keyword evidence="1" id="KW-0343">GTPase activation</keyword>
<evidence type="ECO:0000256" key="2">
    <source>
        <dbReference type="ARBA" id="ARBA00022614"/>
    </source>
</evidence>
<dbReference type="GO" id="GO:0006913">
    <property type="term" value="P:nucleocytoplasmic transport"/>
    <property type="evidence" value="ECO:0007669"/>
    <property type="project" value="TreeGrafter"/>
</dbReference>